<organism evidence="7 8">
    <name type="scientific">Streptacidiphilus monticola</name>
    <dbReference type="NCBI Taxonomy" id="2161674"/>
    <lineage>
        <taxon>Bacteria</taxon>
        <taxon>Bacillati</taxon>
        <taxon>Actinomycetota</taxon>
        <taxon>Actinomycetes</taxon>
        <taxon>Kitasatosporales</taxon>
        <taxon>Streptomycetaceae</taxon>
        <taxon>Streptacidiphilus</taxon>
    </lineage>
</organism>
<feature type="compositionally biased region" description="Pro residues" evidence="4">
    <location>
        <begin position="235"/>
        <end position="251"/>
    </location>
</feature>
<reference evidence="8" key="1">
    <citation type="journal article" date="2019" name="Int. J. Syst. Evol. Microbiol.">
        <title>The Global Catalogue of Microorganisms (GCM) 10K type strain sequencing project: providing services to taxonomists for standard genome sequencing and annotation.</title>
        <authorList>
            <consortium name="The Broad Institute Genomics Platform"/>
            <consortium name="The Broad Institute Genome Sequencing Center for Infectious Disease"/>
            <person name="Wu L."/>
            <person name="Ma J."/>
        </authorList>
    </citation>
    <scope>NUCLEOTIDE SEQUENCE [LARGE SCALE GENOMIC DNA]</scope>
    <source>
        <strain evidence="8">JCM 4816</strain>
    </source>
</reference>
<dbReference type="SMART" id="SM01043">
    <property type="entry name" value="BTAD"/>
    <property type="match status" value="1"/>
</dbReference>
<feature type="compositionally biased region" description="Acidic residues" evidence="4">
    <location>
        <begin position="561"/>
        <end position="585"/>
    </location>
</feature>
<dbReference type="PROSITE" id="PS51782">
    <property type="entry name" value="LYSM"/>
    <property type="match status" value="1"/>
</dbReference>
<evidence type="ECO:0000259" key="6">
    <source>
        <dbReference type="PROSITE" id="PS51782"/>
    </source>
</evidence>
<feature type="region of interest" description="Disordered" evidence="4">
    <location>
        <begin position="317"/>
        <end position="343"/>
    </location>
</feature>
<dbReference type="InterPro" id="IPR011990">
    <property type="entry name" value="TPR-like_helical_dom_sf"/>
</dbReference>
<feature type="transmembrane region" description="Helical" evidence="5">
    <location>
        <begin position="12"/>
        <end position="32"/>
    </location>
</feature>
<feature type="compositionally biased region" description="Pro residues" evidence="4">
    <location>
        <begin position="326"/>
        <end position="338"/>
    </location>
</feature>
<keyword evidence="3" id="KW-0804">Transcription</keyword>
<dbReference type="Proteomes" id="UP001596174">
    <property type="component" value="Unassembled WGS sequence"/>
</dbReference>
<evidence type="ECO:0000313" key="7">
    <source>
        <dbReference type="EMBL" id="MFC5911270.1"/>
    </source>
</evidence>
<dbReference type="Gene3D" id="3.10.350.10">
    <property type="entry name" value="LysM domain"/>
    <property type="match status" value="1"/>
</dbReference>
<feature type="domain" description="LysM" evidence="6">
    <location>
        <begin position="170"/>
        <end position="226"/>
    </location>
</feature>
<dbReference type="InterPro" id="IPR005158">
    <property type="entry name" value="BTAD"/>
</dbReference>
<dbReference type="Pfam" id="PF01476">
    <property type="entry name" value="LysM"/>
    <property type="match status" value="1"/>
</dbReference>
<feature type="transmembrane region" description="Helical" evidence="5">
    <location>
        <begin position="111"/>
        <end position="129"/>
    </location>
</feature>
<dbReference type="InterPro" id="IPR018392">
    <property type="entry name" value="LysM"/>
</dbReference>
<evidence type="ECO:0000256" key="4">
    <source>
        <dbReference type="SAM" id="MobiDB-lite"/>
    </source>
</evidence>
<proteinExistence type="predicted"/>
<dbReference type="PANTHER" id="PTHR35807:SF1">
    <property type="entry name" value="TRANSCRIPTIONAL REGULATOR REDD"/>
    <property type="match status" value="1"/>
</dbReference>
<dbReference type="EMBL" id="JBHSQJ010000153">
    <property type="protein sequence ID" value="MFC5911270.1"/>
    <property type="molecule type" value="Genomic_DNA"/>
</dbReference>
<dbReference type="Pfam" id="PF03704">
    <property type="entry name" value="BTAD"/>
    <property type="match status" value="1"/>
</dbReference>
<keyword evidence="5" id="KW-1133">Transmembrane helix</keyword>
<evidence type="ECO:0000256" key="5">
    <source>
        <dbReference type="SAM" id="Phobius"/>
    </source>
</evidence>
<keyword evidence="8" id="KW-1185">Reference proteome</keyword>
<dbReference type="SUPFAM" id="SSF48452">
    <property type="entry name" value="TPR-like"/>
    <property type="match status" value="1"/>
</dbReference>
<dbReference type="Gene3D" id="1.25.40.10">
    <property type="entry name" value="Tetratricopeptide repeat domain"/>
    <property type="match status" value="1"/>
</dbReference>
<feature type="region of interest" description="Disordered" evidence="4">
    <location>
        <begin position="559"/>
        <end position="643"/>
    </location>
</feature>
<evidence type="ECO:0000256" key="1">
    <source>
        <dbReference type="ARBA" id="ARBA00023012"/>
    </source>
</evidence>
<comment type="caution">
    <text evidence="7">The sequence shown here is derived from an EMBL/GenBank/DDBJ whole genome shotgun (WGS) entry which is preliminary data.</text>
</comment>
<dbReference type="InterPro" id="IPR036388">
    <property type="entry name" value="WH-like_DNA-bd_sf"/>
</dbReference>
<keyword evidence="1" id="KW-0902">Two-component regulatory system</keyword>
<feature type="compositionally biased region" description="Low complexity" evidence="4">
    <location>
        <begin position="265"/>
        <end position="286"/>
    </location>
</feature>
<evidence type="ECO:0000256" key="2">
    <source>
        <dbReference type="ARBA" id="ARBA00023015"/>
    </source>
</evidence>
<gene>
    <name evidence="7" type="ORF">ACFP3V_29200</name>
</gene>
<feature type="transmembrane region" description="Helical" evidence="5">
    <location>
        <begin position="66"/>
        <end position="90"/>
    </location>
</feature>
<evidence type="ECO:0000256" key="3">
    <source>
        <dbReference type="ARBA" id="ARBA00023163"/>
    </source>
</evidence>
<dbReference type="PANTHER" id="PTHR35807">
    <property type="entry name" value="TRANSCRIPTIONAL REGULATOR REDD-RELATED"/>
    <property type="match status" value="1"/>
</dbReference>
<dbReference type="Gene3D" id="1.10.10.10">
    <property type="entry name" value="Winged helix-like DNA-binding domain superfamily/Winged helix DNA-binding domain"/>
    <property type="match status" value="1"/>
</dbReference>
<dbReference type="RefSeq" id="WP_380589936.1">
    <property type="nucleotide sequence ID" value="NZ_JBHSQJ010000153.1"/>
</dbReference>
<accession>A0ABW1G911</accession>
<dbReference type="InterPro" id="IPR036779">
    <property type="entry name" value="LysM_dom_sf"/>
</dbReference>
<evidence type="ECO:0000313" key="8">
    <source>
        <dbReference type="Proteomes" id="UP001596174"/>
    </source>
</evidence>
<keyword evidence="2" id="KW-0805">Transcription regulation</keyword>
<feature type="region of interest" description="Disordered" evidence="4">
    <location>
        <begin position="230"/>
        <end position="292"/>
    </location>
</feature>
<keyword evidence="5" id="KW-0472">Membrane</keyword>
<sequence>MNTAPHPFTAGARAAGSALLLAGLLAGLPWTLVRYGRWALPDHPPTLGQVWAQLQAPAALPLLLELLVLAGWITWAVLLAHTLAETWWWARRLPALLRSSTPLTGLTRRGVAAVLVAAIAIGIITALRASTPAAALTTRADHPSTGRAAAAVTAPLTPNPSAPQRTAARPVCTVRHGDTLWDLARRHLGDPLRWPEIYHLNHGRPQPDGGHLSDPDRIYPGWQLLLPSHQATAPTPLPAPGPSPRTHPAPAPTGTTTPPTPQPTSSPHAGGHPSHPTPAPASATTGTRGGIELPGSSGFIDIGTVLALSAAATHLLRQRRRRPYRPTAPRPLTAPQPAGPEGTRLVTAMRRIAREHLDEHGHPSPVDGPAIAVRDGTTATLTDLLHATTDRCIALVGEGAEAAVRALLVNALANSGSSALQVLAAQEDLAALTGDTTTVANAGLTITASLDEALDLLEGKAIEKPSSEPHDTQRDQILLTGQLLTNRQQHRMHRLPDLNPSATVVRYGPGATATVTYEVAPNGAARRLDPPGPGERLRFHHLPVHTAHTLLQLLHARRDADDENPEAQESAEEDPFLSTDGEDGETTQPAPAVFETPAPCPDTHAPAEPPKPAPTRVAEEEENTSPGDSALPLPQPSRNPVVSAVPTAPVRLTLLGPSSMSVRGRTVARGMTGNVGELLAYLAVHDHGATKDAITTALWPRLTDPKRAGATFNNTKTYARDILRDELGTTHPPAAFLSTGTGWKLNQQLISTDLADLRTALTQAHDAPDQATRLAACRRAASLHTGPLLDGNSTEWIEIHREDLRQRLLDCLDTLTNQPALPDEETLLHLAHAIRLDPYNEHLHLRHARLLAKLGRLDAVRRAEDNLRHHLADIDATPSPPVLQAFRRLLDPSTPAAATR</sequence>
<name>A0ABW1G911_9ACTN</name>
<dbReference type="InterPro" id="IPR051677">
    <property type="entry name" value="AfsR-DnrI-RedD_regulator"/>
</dbReference>
<protein>
    <submittedName>
        <fullName evidence="7">BTAD domain-containing putative transcriptional regulator</fullName>
    </submittedName>
</protein>
<keyword evidence="5" id="KW-0812">Transmembrane</keyword>
<dbReference type="CDD" id="cd00118">
    <property type="entry name" value="LysM"/>
    <property type="match status" value="1"/>
</dbReference>